<feature type="region of interest" description="Arm" evidence="7">
    <location>
        <begin position="94"/>
        <end position="138"/>
    </location>
</feature>
<keyword evidence="3 7" id="KW-0699">rRNA-binding</keyword>
<comment type="catalytic activity">
    <reaction evidence="7">
        <text>ATP + H2O = ADP + phosphate + H(+)</text>
        <dbReference type="Rhea" id="RHEA:13065"/>
        <dbReference type="ChEBI" id="CHEBI:15377"/>
        <dbReference type="ChEBI" id="CHEBI:15378"/>
        <dbReference type="ChEBI" id="CHEBI:30616"/>
        <dbReference type="ChEBI" id="CHEBI:43474"/>
        <dbReference type="ChEBI" id="CHEBI:456216"/>
    </reaction>
</comment>
<keyword evidence="7" id="KW-0677">Repeat</keyword>
<feature type="domain" description="ABC transporter" evidence="9">
    <location>
        <begin position="6"/>
        <end position="258"/>
    </location>
</feature>
<keyword evidence="7" id="KW-0694">RNA-binding</keyword>
<dbReference type="EMBL" id="CP097463">
    <property type="protein sequence ID" value="WAX58148.1"/>
    <property type="molecule type" value="Genomic_DNA"/>
</dbReference>
<dbReference type="Proteomes" id="UP001164693">
    <property type="component" value="Chromosome"/>
</dbReference>
<evidence type="ECO:0000256" key="4">
    <source>
        <dbReference type="ARBA" id="ARBA00022741"/>
    </source>
</evidence>
<dbReference type="NCBIfam" id="TIGR03719">
    <property type="entry name" value="ABC_ABC_ChvD"/>
    <property type="match status" value="1"/>
</dbReference>
<keyword evidence="5 7" id="KW-0067">ATP-binding</keyword>
<dbReference type="SMART" id="SM00382">
    <property type="entry name" value="AAA"/>
    <property type="match status" value="2"/>
</dbReference>
<reference evidence="10" key="1">
    <citation type="submission" date="2022-05" db="EMBL/GenBank/DDBJ databases">
        <title>Jatrophihabitans sp. SB3-54 whole genome sequence.</title>
        <authorList>
            <person name="Suh M.K."/>
            <person name="Eom M.K."/>
            <person name="Kim J.S."/>
            <person name="Kim H.S."/>
            <person name="Do H.E."/>
            <person name="Shin Y.K."/>
            <person name="Lee J.-S."/>
        </authorList>
    </citation>
    <scope>NUCLEOTIDE SEQUENCE</scope>
    <source>
        <strain evidence="10">SB3-54</strain>
    </source>
</reference>
<comment type="subunit">
    <text evidence="7">Monomer. Probably contacts ribosomal proteins L1, L5, L33 and S7, the 16S and 23S rRNA and the P-site containing tRNA(fMet).</text>
</comment>
<dbReference type="InterPro" id="IPR022374">
    <property type="entry name" value="EttA"/>
</dbReference>
<dbReference type="RefSeq" id="WP_269444698.1">
    <property type="nucleotide sequence ID" value="NZ_CP097463.1"/>
</dbReference>
<dbReference type="PROSITE" id="PS00211">
    <property type="entry name" value="ABC_TRANSPORTER_1"/>
    <property type="match status" value="2"/>
</dbReference>
<keyword evidence="4 7" id="KW-0547">Nucleotide-binding</keyword>
<dbReference type="PROSITE" id="PS50893">
    <property type="entry name" value="ABC_TRANSPORTER_2"/>
    <property type="match status" value="2"/>
</dbReference>
<comment type="similarity">
    <text evidence="1 7">Belongs to the ABC transporter superfamily. ABCF family. Translational throttle EttA subfamily.</text>
</comment>
<evidence type="ECO:0000313" key="10">
    <source>
        <dbReference type="EMBL" id="WAX58148.1"/>
    </source>
</evidence>
<keyword evidence="6 7" id="KW-0810">Translation regulation</keyword>
<dbReference type="InterPro" id="IPR032781">
    <property type="entry name" value="ABC_tran_Xtn"/>
</dbReference>
<protein>
    <recommendedName>
        <fullName evidence="7">Energy-dependent translational throttle protein EttA</fullName>
        <ecNumber evidence="7">3.6.1.-</ecNumber>
    </recommendedName>
    <alternativeName>
        <fullName evidence="7">Translational regulatory factor EttA</fullName>
    </alternativeName>
</protein>
<comment type="subcellular location">
    <subcellularLocation>
        <location evidence="7">Cytoplasm</location>
    </subcellularLocation>
    <text evidence="7">Associates with ribosomes and polysomes.</text>
</comment>
<evidence type="ECO:0000256" key="6">
    <source>
        <dbReference type="ARBA" id="ARBA00022845"/>
    </source>
</evidence>
<dbReference type="Pfam" id="PF12848">
    <property type="entry name" value="ABC_tran_Xtn"/>
    <property type="match status" value="1"/>
</dbReference>
<evidence type="ECO:0000259" key="9">
    <source>
        <dbReference type="PROSITE" id="PS50893"/>
    </source>
</evidence>
<evidence type="ECO:0000313" key="11">
    <source>
        <dbReference type="Proteomes" id="UP001164693"/>
    </source>
</evidence>
<dbReference type="SUPFAM" id="SSF52540">
    <property type="entry name" value="P-loop containing nucleoside triphosphate hydrolases"/>
    <property type="match status" value="2"/>
</dbReference>
<feature type="coiled-coil region" evidence="8">
    <location>
        <begin position="276"/>
        <end position="303"/>
    </location>
</feature>
<name>A0ABY7JZX9_9ACTN</name>
<evidence type="ECO:0000256" key="8">
    <source>
        <dbReference type="SAM" id="Coils"/>
    </source>
</evidence>
<gene>
    <name evidence="7 10" type="primary">ettA</name>
    <name evidence="10" type="ORF">M6B22_05105</name>
</gene>
<feature type="binding site" evidence="7">
    <location>
        <begin position="38"/>
        <end position="45"/>
    </location>
    <ligand>
        <name>ATP</name>
        <dbReference type="ChEBI" id="CHEBI:30616"/>
        <label>1</label>
    </ligand>
</feature>
<dbReference type="Pfam" id="PF00005">
    <property type="entry name" value="ABC_tran"/>
    <property type="match status" value="2"/>
</dbReference>
<comment type="domain">
    <text evidence="7">The P-site tRNA interaction motif (PtIM domain) probably interacts with the P-site tRNA(fMet) as well as the 23S rRNA.</text>
</comment>
<evidence type="ECO:0000256" key="1">
    <source>
        <dbReference type="ARBA" id="ARBA00005868"/>
    </source>
</evidence>
<dbReference type="NCBIfam" id="NF008775">
    <property type="entry name" value="PRK11819.1"/>
    <property type="match status" value="1"/>
</dbReference>
<keyword evidence="8" id="KW-0175">Coiled coil</keyword>
<dbReference type="EC" id="3.6.1.-" evidence="7"/>
<evidence type="ECO:0000256" key="2">
    <source>
        <dbReference type="ARBA" id="ARBA00022555"/>
    </source>
</evidence>
<comment type="caution">
    <text evidence="7">Lacks conserved residue(s) required for the propagation of feature annotation.</text>
</comment>
<keyword evidence="7" id="KW-0648">Protein biosynthesis</keyword>
<dbReference type="Gene3D" id="3.40.50.300">
    <property type="entry name" value="P-loop containing nucleotide triphosphate hydrolases"/>
    <property type="match status" value="2"/>
</dbReference>
<keyword evidence="7" id="KW-0963">Cytoplasm</keyword>
<keyword evidence="11" id="KW-1185">Reference proteome</keyword>
<comment type="function">
    <text evidence="7">A translation factor that gates the progression of the 70S ribosomal initiation complex (IC, containing tRNA(fMet) in the P-site) into the translation elongation cycle by using a mechanism sensitive to the ATP/ADP ratio. Binds to the 70S ribosome E-site where it modulates the state of the translating ribosome during subunit translocation. ATP hydrolysis probably frees it from the ribosome, which can enter the elongation phase.</text>
</comment>
<feature type="binding site" evidence="7">
    <location>
        <begin position="356"/>
        <end position="363"/>
    </location>
    <ligand>
        <name>ATP</name>
        <dbReference type="ChEBI" id="CHEBI:30616"/>
        <label>2</label>
    </ligand>
</feature>
<keyword evidence="2 7" id="KW-0820">tRNA-binding</keyword>
<sequence>MAQFIYTMYKVRKSHGDKVILDDVTLSFLPGAKIGVVGPNGAGKSSVLKIMAGLDQASNGDATLAPGATVGLLQQEPPLDETKTVRENVELAVAELRGWLARFEEVSAAMGEPDADFDALLTEQGDLMEKIEHAEGWELDSRIEQAMDALRCPPGDEPVTHLSGGERRRVALCKLLLEQPDLLLLDEPTNHLDAESVQWLEQHLAKYPGTILAVTHDRYFLDNVAEWILELDRGRAYPYEGNYSTYLEKKAERLTVQGKKDQKLEKRLREELDWVRQNAKGRQAKSKARLQRYEEMAAEAEKTRKLDFEEIQIPPGPRLGNVVVQAKDLTKGFDGETLIENLSFSLPRGGIVGVIGPNGVGKTTLFKMIVGQEKPDAGELRIGETVKLSYVDQSRGGIDPNKNVWQVVSDGLDHINVGQVEMPSRAYVSAFGFKGPDQQKPAGVLSGGERNRLNLALTLKEGGNVLLLDEPTNDLDVETLGSLENALLNFPGCAVITSHDRWFLDRTATHILAWEGDEQNPAKWFWFEGNFDSYEKNKIERLGADAARPHAVTHRKLTRD</sequence>
<dbReference type="InterPro" id="IPR027417">
    <property type="entry name" value="P-loop_NTPase"/>
</dbReference>
<dbReference type="InterPro" id="IPR003593">
    <property type="entry name" value="AAA+_ATPase"/>
</dbReference>
<accession>A0ABY7JZX9</accession>
<proteinExistence type="inferred from homology"/>
<dbReference type="PANTHER" id="PTHR43858">
    <property type="entry name" value="ENERGY-DEPENDENT TRANSLATIONAL THROTTLE PROTEIN ETTA"/>
    <property type="match status" value="1"/>
</dbReference>
<dbReference type="CDD" id="cd03221">
    <property type="entry name" value="ABCF_EF-3"/>
    <property type="match status" value="2"/>
</dbReference>
<evidence type="ECO:0000256" key="5">
    <source>
        <dbReference type="ARBA" id="ARBA00022840"/>
    </source>
</evidence>
<evidence type="ECO:0000256" key="7">
    <source>
        <dbReference type="HAMAP-Rule" id="MF_00847"/>
    </source>
</evidence>
<dbReference type="InterPro" id="IPR017871">
    <property type="entry name" value="ABC_transporter-like_CS"/>
</dbReference>
<organism evidence="10 11">
    <name type="scientific">Jatrophihabitans cynanchi</name>
    <dbReference type="NCBI Taxonomy" id="2944128"/>
    <lineage>
        <taxon>Bacteria</taxon>
        <taxon>Bacillati</taxon>
        <taxon>Actinomycetota</taxon>
        <taxon>Actinomycetes</taxon>
        <taxon>Jatrophihabitantales</taxon>
        <taxon>Jatrophihabitantaceae</taxon>
        <taxon>Jatrophihabitans</taxon>
    </lineage>
</organism>
<keyword evidence="7" id="KW-0378">Hydrolase</keyword>
<evidence type="ECO:0000256" key="3">
    <source>
        <dbReference type="ARBA" id="ARBA00022730"/>
    </source>
</evidence>
<comment type="domain">
    <text evidence="7">The arm domain is inserted in the first ABC transporter domain. Probably contacts ribosomal protein L1.</text>
</comment>
<dbReference type="PANTHER" id="PTHR43858:SF1">
    <property type="entry name" value="ABC TRANSPORTER-RELATED PROTEIN"/>
    <property type="match status" value="1"/>
</dbReference>
<dbReference type="InterPro" id="IPR003439">
    <property type="entry name" value="ABC_transporter-like_ATP-bd"/>
</dbReference>
<feature type="domain" description="ABC transporter" evidence="9">
    <location>
        <begin position="324"/>
        <end position="555"/>
    </location>
</feature>
<dbReference type="HAMAP" id="MF_00847">
    <property type="entry name" value="EttA"/>
    <property type="match status" value="1"/>
</dbReference>